<feature type="compositionally biased region" description="Polar residues" evidence="7">
    <location>
        <begin position="659"/>
        <end position="669"/>
    </location>
</feature>
<evidence type="ECO:0000256" key="2">
    <source>
        <dbReference type="ARBA" id="ARBA00022833"/>
    </source>
</evidence>
<dbReference type="PANTHER" id="PTHR47540">
    <property type="entry name" value="THIAMINE REPRESSIBLE GENES REGULATORY PROTEIN THI5"/>
    <property type="match status" value="1"/>
</dbReference>
<dbReference type="SMART" id="SM00906">
    <property type="entry name" value="Fungal_trans"/>
    <property type="match status" value="1"/>
</dbReference>
<evidence type="ECO:0000313" key="9">
    <source>
        <dbReference type="EMBL" id="KEZ45409.1"/>
    </source>
</evidence>
<feature type="domain" description="Xylanolytic transcriptional activator regulatory" evidence="8">
    <location>
        <begin position="263"/>
        <end position="336"/>
    </location>
</feature>
<sequence length="835" mass="93441">MLRKFVPDVDLSDPDLDPAVKQEFRNRELARAQAAKLKQVQSGFDADVEDGQIMSMIESIGQLDLDDAGGWDFHGASSGAVFLRRMKEHFRGMLGPTEKVPFLPRPERPPGLMHIESPQSGASSPFDSTSSLSLELPSKDEIKDLSYYSLNCATCLIRIVHIPSFYEQLDAVYDKTYDTLTRDEYHFLGLVYAVMALGCMYRNLDPEKPQKAAYREALQEGLRYYNCAKTVLRDLAECRDLTSLQALIFMILFLQATSNLSACYAFLGIALRSSLRMGLHRHLEHRLISPIEQEVRRRVFYVVRQMDIYVSTLLGFPLLLRNEDIDQKYPSELDDEYILADGLHPPPGDSPSLFQAFNAHTRLMEILAKIVRHVYPTQGFNQGQPSMGKGRDPLNTTYIISYARIREIEKDLHEWYEKLPEIWRPSPEGHVEVVRIRHLLRFAYAHVQLVLYRPFLHYVSPRLSRGKNIDELSYACAAAAISVSRNIVHIGIEIRKQGVLIGPYWFMLYTEFFAVLSLVFYATENPQKNGTAEVLGDAIAGRNMIADLVDGSLAAARVTKALDVLFEELPKKMDLPFPRQAMSKKRPMTAKDDSAGPSTLHRRPEELPPQQPNSLPRTSISQSSTSRGSFDSASLPAGGFHPDAFPANLQDLLPLDMASRTTPDTTSNGPAGIPQGSGYVGGQSASSASLNKLDALMFPSEDPFDYPNQPMMELGLQQKLGQEHSMQNQGQGSHDSSQFFVPGPFDDVESQLLGQMPPFMIDQAQQGMDLPIPMFTNDLTSHGHAASPNPGQAQAAQASQQSRVEQLRRQQQQILAAQRFRTDWAAYGRGTGSFH</sequence>
<keyword evidence="5" id="KW-0804">Transcription</keyword>
<dbReference type="InterPro" id="IPR051711">
    <property type="entry name" value="Stress_Response_Reg"/>
</dbReference>
<keyword evidence="3" id="KW-0805">Transcription regulation</keyword>
<dbReference type="GO" id="GO:0005634">
    <property type="term" value="C:nucleus"/>
    <property type="evidence" value="ECO:0007669"/>
    <property type="project" value="UniProtKB-SubCell"/>
</dbReference>
<dbReference type="Pfam" id="PF04082">
    <property type="entry name" value="Fungal_trans"/>
    <property type="match status" value="1"/>
</dbReference>
<feature type="compositionally biased region" description="Low complexity" evidence="7">
    <location>
        <begin position="614"/>
        <end position="629"/>
    </location>
</feature>
<dbReference type="EMBL" id="JOWA01000077">
    <property type="protein sequence ID" value="KEZ45409.1"/>
    <property type="molecule type" value="Genomic_DNA"/>
</dbReference>
<gene>
    <name evidence="9" type="ORF">SAPIO_CDS1701</name>
</gene>
<dbReference type="RefSeq" id="XP_016645208.1">
    <property type="nucleotide sequence ID" value="XM_016784911.1"/>
</dbReference>
<dbReference type="KEGG" id="sapo:SAPIO_CDS1701"/>
<evidence type="ECO:0000256" key="6">
    <source>
        <dbReference type="ARBA" id="ARBA00023242"/>
    </source>
</evidence>
<dbReference type="OMA" id="DQGFQYF"/>
<proteinExistence type="predicted"/>
<organism evidence="9 10">
    <name type="scientific">Pseudallescheria apiosperma</name>
    <name type="common">Scedosporium apiospermum</name>
    <dbReference type="NCBI Taxonomy" id="563466"/>
    <lineage>
        <taxon>Eukaryota</taxon>
        <taxon>Fungi</taxon>
        <taxon>Dikarya</taxon>
        <taxon>Ascomycota</taxon>
        <taxon>Pezizomycotina</taxon>
        <taxon>Sordariomycetes</taxon>
        <taxon>Hypocreomycetidae</taxon>
        <taxon>Microascales</taxon>
        <taxon>Microascaceae</taxon>
        <taxon>Scedosporium</taxon>
    </lineage>
</organism>
<name>A0A084GDJ7_PSEDA</name>
<feature type="region of interest" description="Disordered" evidence="7">
    <location>
        <begin position="658"/>
        <end position="685"/>
    </location>
</feature>
<dbReference type="GeneID" id="27720773"/>
<dbReference type="GO" id="GO:0045944">
    <property type="term" value="P:positive regulation of transcription by RNA polymerase II"/>
    <property type="evidence" value="ECO:0007669"/>
    <property type="project" value="TreeGrafter"/>
</dbReference>
<evidence type="ECO:0000256" key="5">
    <source>
        <dbReference type="ARBA" id="ARBA00023163"/>
    </source>
</evidence>
<evidence type="ECO:0000259" key="8">
    <source>
        <dbReference type="SMART" id="SM00906"/>
    </source>
</evidence>
<evidence type="ECO:0000256" key="3">
    <source>
        <dbReference type="ARBA" id="ARBA00023015"/>
    </source>
</evidence>
<evidence type="ECO:0000313" key="10">
    <source>
        <dbReference type="Proteomes" id="UP000028545"/>
    </source>
</evidence>
<protein>
    <submittedName>
        <fullName evidence="9">C6 transcription factor</fullName>
    </submittedName>
</protein>
<dbReference type="GO" id="GO:0043565">
    <property type="term" value="F:sequence-specific DNA binding"/>
    <property type="evidence" value="ECO:0007669"/>
    <property type="project" value="TreeGrafter"/>
</dbReference>
<keyword evidence="6" id="KW-0539">Nucleus</keyword>
<keyword evidence="10" id="KW-1185">Reference proteome</keyword>
<dbReference type="HOGENOM" id="CLU_010084_0_0_1"/>
<dbReference type="VEuPathDB" id="FungiDB:SAPIO_CDS1701"/>
<accession>A0A084GDJ7</accession>
<dbReference type="AlphaFoldDB" id="A0A084GDJ7"/>
<keyword evidence="2" id="KW-0862">Zinc</keyword>
<feature type="region of interest" description="Disordered" evidence="7">
    <location>
        <begin position="777"/>
        <end position="810"/>
    </location>
</feature>
<dbReference type="PANTHER" id="PTHR47540:SF1">
    <property type="entry name" value="ACTIVATOR OF STRESS GENES 1-RELATED"/>
    <property type="match status" value="1"/>
</dbReference>
<evidence type="ECO:0000256" key="4">
    <source>
        <dbReference type="ARBA" id="ARBA00023125"/>
    </source>
</evidence>
<dbReference type="GO" id="GO:0008270">
    <property type="term" value="F:zinc ion binding"/>
    <property type="evidence" value="ECO:0007669"/>
    <property type="project" value="InterPro"/>
</dbReference>
<comment type="caution">
    <text evidence="9">The sequence shown here is derived from an EMBL/GenBank/DDBJ whole genome shotgun (WGS) entry which is preliminary data.</text>
</comment>
<feature type="region of interest" description="Disordered" evidence="7">
    <location>
        <begin position="577"/>
        <end position="646"/>
    </location>
</feature>
<keyword evidence="4" id="KW-0238">DNA-binding</keyword>
<dbReference type="GO" id="GO:0006351">
    <property type="term" value="P:DNA-templated transcription"/>
    <property type="evidence" value="ECO:0007669"/>
    <property type="project" value="InterPro"/>
</dbReference>
<evidence type="ECO:0000256" key="7">
    <source>
        <dbReference type="SAM" id="MobiDB-lite"/>
    </source>
</evidence>
<evidence type="ECO:0000256" key="1">
    <source>
        <dbReference type="ARBA" id="ARBA00004123"/>
    </source>
</evidence>
<comment type="subcellular location">
    <subcellularLocation>
        <location evidence="1">Nucleus</location>
    </subcellularLocation>
</comment>
<feature type="compositionally biased region" description="Low complexity" evidence="7">
    <location>
        <begin position="792"/>
        <end position="810"/>
    </location>
</feature>
<dbReference type="Proteomes" id="UP000028545">
    <property type="component" value="Unassembled WGS sequence"/>
</dbReference>
<dbReference type="CDD" id="cd12148">
    <property type="entry name" value="fungal_TF_MHR"/>
    <property type="match status" value="1"/>
</dbReference>
<reference evidence="9 10" key="1">
    <citation type="journal article" date="2014" name="Genome Announc.">
        <title>Draft genome sequence of the pathogenic fungus Scedosporium apiospermum.</title>
        <authorList>
            <person name="Vandeputte P."/>
            <person name="Ghamrawi S."/>
            <person name="Rechenmann M."/>
            <person name="Iltis A."/>
            <person name="Giraud S."/>
            <person name="Fleury M."/>
            <person name="Thornton C."/>
            <person name="Delhaes L."/>
            <person name="Meyer W."/>
            <person name="Papon N."/>
            <person name="Bouchara J.P."/>
        </authorList>
    </citation>
    <scope>NUCLEOTIDE SEQUENCE [LARGE SCALE GENOMIC DNA]</scope>
    <source>
        <strain evidence="9 10">IHEM 14462</strain>
    </source>
</reference>
<dbReference type="OrthoDB" id="422427at2759"/>
<dbReference type="InterPro" id="IPR007219">
    <property type="entry name" value="XnlR_reg_dom"/>
</dbReference>